<comment type="caution">
    <text evidence="5">The sequence shown here is derived from an EMBL/GenBank/DDBJ whole genome shotgun (WGS) entry which is preliminary data.</text>
</comment>
<evidence type="ECO:0000256" key="2">
    <source>
        <dbReference type="ARBA" id="ARBA00022614"/>
    </source>
</evidence>
<proteinExistence type="predicted"/>
<dbReference type="InterPro" id="IPR032675">
    <property type="entry name" value="LRR_dom_sf"/>
</dbReference>
<dbReference type="EMBL" id="VJMJ01000119">
    <property type="protein sequence ID" value="KAF0733809.1"/>
    <property type="molecule type" value="Genomic_DNA"/>
</dbReference>
<dbReference type="Gene3D" id="3.80.10.10">
    <property type="entry name" value="Ribonuclease Inhibitor"/>
    <property type="match status" value="1"/>
</dbReference>
<dbReference type="GO" id="GO:0005634">
    <property type="term" value="C:nucleus"/>
    <property type="evidence" value="ECO:0007669"/>
    <property type="project" value="TreeGrafter"/>
</dbReference>
<dbReference type="SUPFAM" id="SSF52047">
    <property type="entry name" value="RNI-like"/>
    <property type="match status" value="1"/>
</dbReference>
<name>A0A6G0X1X4_9STRA</name>
<dbReference type="Proteomes" id="UP000481153">
    <property type="component" value="Unassembled WGS sequence"/>
</dbReference>
<dbReference type="PANTHER" id="PTHR24113">
    <property type="entry name" value="RAN GTPASE-ACTIVATING PROTEIN 1"/>
    <property type="match status" value="1"/>
</dbReference>
<dbReference type="GO" id="GO:0006913">
    <property type="term" value="P:nucleocytoplasmic transport"/>
    <property type="evidence" value="ECO:0007669"/>
    <property type="project" value="TreeGrafter"/>
</dbReference>
<dbReference type="GO" id="GO:0005096">
    <property type="term" value="F:GTPase activator activity"/>
    <property type="evidence" value="ECO:0007669"/>
    <property type="project" value="UniProtKB-KW"/>
</dbReference>
<dbReference type="GO" id="GO:0048471">
    <property type="term" value="C:perinuclear region of cytoplasm"/>
    <property type="evidence" value="ECO:0007669"/>
    <property type="project" value="TreeGrafter"/>
</dbReference>
<feature type="compositionally biased region" description="Polar residues" evidence="4">
    <location>
        <begin position="480"/>
        <end position="490"/>
    </location>
</feature>
<dbReference type="SMART" id="SM00368">
    <property type="entry name" value="LRR_RI"/>
    <property type="match status" value="4"/>
</dbReference>
<dbReference type="InterPro" id="IPR006553">
    <property type="entry name" value="Leu-rich_rpt_Cys-con_subtyp"/>
</dbReference>
<dbReference type="AlphaFoldDB" id="A0A6G0X1X4"/>
<dbReference type="GO" id="GO:0005829">
    <property type="term" value="C:cytosol"/>
    <property type="evidence" value="ECO:0007669"/>
    <property type="project" value="TreeGrafter"/>
</dbReference>
<keyword evidence="2" id="KW-0433">Leucine-rich repeat</keyword>
<reference evidence="5 6" key="1">
    <citation type="submission" date="2019-07" db="EMBL/GenBank/DDBJ databases">
        <title>Genomics analysis of Aphanomyces spp. identifies a new class of oomycete effector associated with host adaptation.</title>
        <authorList>
            <person name="Gaulin E."/>
        </authorList>
    </citation>
    <scope>NUCLEOTIDE SEQUENCE [LARGE SCALE GENOMIC DNA]</scope>
    <source>
        <strain evidence="5 6">ATCC 201684</strain>
    </source>
</reference>
<sequence length="497" mass="54287">MNPERLYPPPPPPVPVPAPPVAVPLLPNTALFRAALPRPLTWQRPADVNNRIPIMQSIQALISQTSTPLLGSHNNSSTLGGLARKLETYLYIESASYAEYANLQSLPRRVQALTTAIVNRNIRKRARSASSDVQLNAVLPPLKVPANPTTIRSHLPPSTSHHSESLATLFSFTGGDVWHALVWEYVGGLDTLHCRGINRNAAHLAPTFVKVLHMSCNAARLLLATGHAALSQCIHLHELEIYSLAAGITFGRRSMFARHCSQRFVVTHDDHEQIVSLLAQQLNRRCWPRLRRLSIVCLFTNDQANGEADVLLSCLKRGVCPALTELSLPGNSFGDYGAIRVAELLQSGVCPQLTLLDLRRNFIGERGLQAVALCLTQGSCRALTELCLGGNMVTDSGLTHFLVAMESCQIPALQFLGLEMNYLTAQGIQELGTAVGKCGCPRLTQISFGENSVDDSDAKTILAQAIFIERVKQKRAATGANPQQNPQQKQRVVRVEV</sequence>
<keyword evidence="6" id="KW-1185">Reference proteome</keyword>
<evidence type="ECO:0000313" key="5">
    <source>
        <dbReference type="EMBL" id="KAF0733809.1"/>
    </source>
</evidence>
<gene>
    <name evidence="5" type="ORF">Ae201684_009376</name>
</gene>
<dbReference type="GO" id="GO:0031267">
    <property type="term" value="F:small GTPase binding"/>
    <property type="evidence" value="ECO:0007669"/>
    <property type="project" value="TreeGrafter"/>
</dbReference>
<dbReference type="InterPro" id="IPR027038">
    <property type="entry name" value="RanGap"/>
</dbReference>
<protein>
    <submittedName>
        <fullName evidence="5">Uncharacterized protein</fullName>
    </submittedName>
</protein>
<dbReference type="SMART" id="SM00367">
    <property type="entry name" value="LRR_CC"/>
    <property type="match status" value="3"/>
</dbReference>
<keyword evidence="3" id="KW-0677">Repeat</keyword>
<organism evidence="5 6">
    <name type="scientific">Aphanomyces euteiches</name>
    <dbReference type="NCBI Taxonomy" id="100861"/>
    <lineage>
        <taxon>Eukaryota</taxon>
        <taxon>Sar</taxon>
        <taxon>Stramenopiles</taxon>
        <taxon>Oomycota</taxon>
        <taxon>Saprolegniomycetes</taxon>
        <taxon>Saprolegniales</taxon>
        <taxon>Verrucalvaceae</taxon>
        <taxon>Aphanomyces</taxon>
    </lineage>
</organism>
<dbReference type="VEuPathDB" id="FungiDB:AeMF1_003491"/>
<accession>A0A6G0X1X4</accession>
<dbReference type="PANTHER" id="PTHR24113:SF12">
    <property type="entry name" value="RAN GTPASE-ACTIVATING PROTEIN 1"/>
    <property type="match status" value="1"/>
</dbReference>
<feature type="region of interest" description="Disordered" evidence="4">
    <location>
        <begin position="477"/>
        <end position="497"/>
    </location>
</feature>
<keyword evidence="1" id="KW-0343">GTPase activation</keyword>
<evidence type="ECO:0000313" key="6">
    <source>
        <dbReference type="Proteomes" id="UP000481153"/>
    </source>
</evidence>
<evidence type="ECO:0000256" key="4">
    <source>
        <dbReference type="SAM" id="MobiDB-lite"/>
    </source>
</evidence>
<evidence type="ECO:0000256" key="3">
    <source>
        <dbReference type="ARBA" id="ARBA00022737"/>
    </source>
</evidence>
<evidence type="ECO:0000256" key="1">
    <source>
        <dbReference type="ARBA" id="ARBA00022468"/>
    </source>
</evidence>